<gene>
    <name evidence="6" type="ORF">CH341_18560</name>
</gene>
<evidence type="ECO:0000256" key="1">
    <source>
        <dbReference type="ARBA" id="ARBA00009437"/>
    </source>
</evidence>
<evidence type="ECO:0000256" key="3">
    <source>
        <dbReference type="ARBA" id="ARBA00023125"/>
    </source>
</evidence>
<dbReference type="GO" id="GO:0009089">
    <property type="term" value="P:lysine biosynthetic process via diaminopimelate"/>
    <property type="evidence" value="ECO:0007669"/>
    <property type="project" value="TreeGrafter"/>
</dbReference>
<dbReference type="InterPro" id="IPR036388">
    <property type="entry name" value="WH-like_DNA-bd_sf"/>
</dbReference>
<evidence type="ECO:0000313" key="7">
    <source>
        <dbReference type="Proteomes" id="UP000249130"/>
    </source>
</evidence>
<dbReference type="Gene3D" id="3.40.190.290">
    <property type="match status" value="1"/>
</dbReference>
<keyword evidence="2" id="KW-0805">Transcription regulation</keyword>
<dbReference type="GO" id="GO:0010628">
    <property type="term" value="P:positive regulation of gene expression"/>
    <property type="evidence" value="ECO:0007669"/>
    <property type="project" value="TreeGrafter"/>
</dbReference>
<evidence type="ECO:0000256" key="4">
    <source>
        <dbReference type="ARBA" id="ARBA00023163"/>
    </source>
</evidence>
<keyword evidence="4" id="KW-0804">Transcription</keyword>
<dbReference type="OrthoDB" id="7260751at2"/>
<dbReference type="PANTHER" id="PTHR30427:SF1">
    <property type="entry name" value="TRANSCRIPTIONAL ACTIVATOR PROTEIN LYSR"/>
    <property type="match status" value="1"/>
</dbReference>
<dbReference type="SUPFAM" id="SSF46785">
    <property type="entry name" value="Winged helix' DNA-binding domain"/>
    <property type="match status" value="1"/>
</dbReference>
<dbReference type="AlphaFoldDB" id="A0A327KWF0"/>
<name>A0A327KWF0_9BRAD</name>
<reference evidence="6 7" key="1">
    <citation type="submission" date="2017-07" db="EMBL/GenBank/DDBJ databases">
        <title>Draft Genome Sequences of Select Purple Nonsulfur Bacteria.</title>
        <authorList>
            <person name="Lasarre B."/>
            <person name="Mckinlay J.B."/>
        </authorList>
    </citation>
    <scope>NUCLEOTIDE SEQUENCE [LARGE SCALE GENOMIC DNA]</scope>
    <source>
        <strain evidence="6 7">DSM 5909</strain>
    </source>
</reference>
<dbReference type="PANTHER" id="PTHR30427">
    <property type="entry name" value="TRANSCRIPTIONAL ACTIVATOR PROTEIN LYSR"/>
    <property type="match status" value="1"/>
</dbReference>
<sequence length="326" mass="34664">MMLSLRELDVFRRIMELGTITAAAETLHISQPAVSRMLQQAEQRLGFPLFLRRKKRLVATSEAHALFPDTVGAFAALDVVQRRAADLKAGTAGVLNVAATAAFANTLLSAAVARFRASRPDVVFTLKAMMAREVTLQVADHRADVGFIIDLITVPGVSVVDLCATPFGCVMPATHRLAARATVTPADLAGEPLIVLGRHLPLGILAMRAFAEADVPLEVAVEVTQSTVACGLVRAGAGIALLDGLGLLGAADDGLVMRPFRPAIAVPGRLVLPRHRPPSRLAEDFVTVVRDVIAESAPGTLRYRRAARSAARADGSRDLTARPARR</sequence>
<dbReference type="Proteomes" id="UP000249130">
    <property type="component" value="Unassembled WGS sequence"/>
</dbReference>
<dbReference type="GO" id="GO:0043565">
    <property type="term" value="F:sequence-specific DNA binding"/>
    <property type="evidence" value="ECO:0007669"/>
    <property type="project" value="TreeGrafter"/>
</dbReference>
<dbReference type="Pfam" id="PF00126">
    <property type="entry name" value="HTH_1"/>
    <property type="match status" value="1"/>
</dbReference>
<dbReference type="PRINTS" id="PR00039">
    <property type="entry name" value="HTHLYSR"/>
</dbReference>
<dbReference type="SUPFAM" id="SSF53850">
    <property type="entry name" value="Periplasmic binding protein-like II"/>
    <property type="match status" value="1"/>
</dbReference>
<keyword evidence="3" id="KW-0238">DNA-binding</keyword>
<dbReference type="InterPro" id="IPR000847">
    <property type="entry name" value="LysR_HTH_N"/>
</dbReference>
<comment type="caution">
    <text evidence="6">The sequence shown here is derived from an EMBL/GenBank/DDBJ whole genome shotgun (WGS) entry which is preliminary data.</text>
</comment>
<dbReference type="InterPro" id="IPR005119">
    <property type="entry name" value="LysR_subst-bd"/>
</dbReference>
<evidence type="ECO:0000256" key="2">
    <source>
        <dbReference type="ARBA" id="ARBA00023015"/>
    </source>
</evidence>
<dbReference type="GO" id="GO:0003700">
    <property type="term" value="F:DNA-binding transcription factor activity"/>
    <property type="evidence" value="ECO:0007669"/>
    <property type="project" value="InterPro"/>
</dbReference>
<proteinExistence type="inferred from homology"/>
<dbReference type="InterPro" id="IPR036390">
    <property type="entry name" value="WH_DNA-bd_sf"/>
</dbReference>
<dbReference type="Gene3D" id="1.10.10.10">
    <property type="entry name" value="Winged helix-like DNA-binding domain superfamily/Winged helix DNA-binding domain"/>
    <property type="match status" value="1"/>
</dbReference>
<evidence type="ECO:0000313" key="6">
    <source>
        <dbReference type="EMBL" id="RAI42631.1"/>
    </source>
</evidence>
<protein>
    <recommendedName>
        <fullName evidence="5">HTH lysR-type domain-containing protein</fullName>
    </recommendedName>
</protein>
<dbReference type="Pfam" id="PF03466">
    <property type="entry name" value="LysR_substrate"/>
    <property type="match status" value="1"/>
</dbReference>
<keyword evidence="7" id="KW-1185">Reference proteome</keyword>
<dbReference type="PROSITE" id="PS50931">
    <property type="entry name" value="HTH_LYSR"/>
    <property type="match status" value="1"/>
</dbReference>
<evidence type="ECO:0000259" key="5">
    <source>
        <dbReference type="PROSITE" id="PS50931"/>
    </source>
</evidence>
<feature type="domain" description="HTH lysR-type" evidence="5">
    <location>
        <begin position="3"/>
        <end position="60"/>
    </location>
</feature>
<dbReference type="EMBL" id="NPEX01000138">
    <property type="protein sequence ID" value="RAI42631.1"/>
    <property type="molecule type" value="Genomic_DNA"/>
</dbReference>
<accession>A0A327KWF0</accession>
<organism evidence="6 7">
    <name type="scientific">Rhodoplanes roseus</name>
    <dbReference type="NCBI Taxonomy" id="29409"/>
    <lineage>
        <taxon>Bacteria</taxon>
        <taxon>Pseudomonadati</taxon>
        <taxon>Pseudomonadota</taxon>
        <taxon>Alphaproteobacteria</taxon>
        <taxon>Hyphomicrobiales</taxon>
        <taxon>Nitrobacteraceae</taxon>
        <taxon>Rhodoplanes</taxon>
    </lineage>
</organism>
<comment type="similarity">
    <text evidence="1">Belongs to the LysR transcriptional regulatory family.</text>
</comment>